<gene>
    <name evidence="2" type="ORF">GCM10007875_17000</name>
</gene>
<protein>
    <submittedName>
        <fullName evidence="2">Uncharacterized protein</fullName>
    </submittedName>
</protein>
<accession>A0ABQ5YTB4</accession>
<evidence type="ECO:0000313" key="2">
    <source>
        <dbReference type="EMBL" id="GLR26610.1"/>
    </source>
</evidence>
<organism evidence="2 3">
    <name type="scientific">Limnobacter litoralis</name>
    <dbReference type="NCBI Taxonomy" id="481366"/>
    <lineage>
        <taxon>Bacteria</taxon>
        <taxon>Pseudomonadati</taxon>
        <taxon>Pseudomonadota</taxon>
        <taxon>Betaproteobacteria</taxon>
        <taxon>Burkholderiales</taxon>
        <taxon>Burkholderiaceae</taxon>
        <taxon>Limnobacter</taxon>
    </lineage>
</organism>
<reference evidence="3" key="1">
    <citation type="journal article" date="2019" name="Int. J. Syst. Evol. Microbiol.">
        <title>The Global Catalogue of Microorganisms (GCM) 10K type strain sequencing project: providing services to taxonomists for standard genome sequencing and annotation.</title>
        <authorList>
            <consortium name="The Broad Institute Genomics Platform"/>
            <consortium name="The Broad Institute Genome Sequencing Center for Infectious Disease"/>
            <person name="Wu L."/>
            <person name="Ma J."/>
        </authorList>
    </citation>
    <scope>NUCLEOTIDE SEQUENCE [LARGE SCALE GENOMIC DNA]</scope>
    <source>
        <strain evidence="3">NBRC 105857</strain>
    </source>
</reference>
<dbReference type="Proteomes" id="UP001156664">
    <property type="component" value="Unassembled WGS sequence"/>
</dbReference>
<comment type="caution">
    <text evidence="2">The sequence shown here is derived from an EMBL/GenBank/DDBJ whole genome shotgun (WGS) entry which is preliminary data.</text>
</comment>
<evidence type="ECO:0000256" key="1">
    <source>
        <dbReference type="SAM" id="MobiDB-lite"/>
    </source>
</evidence>
<keyword evidence="3" id="KW-1185">Reference proteome</keyword>
<feature type="region of interest" description="Disordered" evidence="1">
    <location>
        <begin position="78"/>
        <end position="97"/>
    </location>
</feature>
<name>A0ABQ5YTB4_9BURK</name>
<sequence>MKSRKPEMPQNYEQAQSYMAGREQQLAILDYELNEQTRACYKRFFVASCLDDVRAEKAELRRAHAEAADRAMDLIRMHDYSDRQRDSRGKSGAEVHQ</sequence>
<dbReference type="RefSeq" id="WP_284281238.1">
    <property type="nucleotide sequence ID" value="NZ_BSOJ01000015.1"/>
</dbReference>
<evidence type="ECO:0000313" key="3">
    <source>
        <dbReference type="Proteomes" id="UP001156664"/>
    </source>
</evidence>
<proteinExistence type="predicted"/>
<dbReference type="EMBL" id="BSOJ01000015">
    <property type="protein sequence ID" value="GLR26610.1"/>
    <property type="molecule type" value="Genomic_DNA"/>
</dbReference>